<dbReference type="HOGENOM" id="CLU_2297312_0_0_1"/>
<dbReference type="RefSeq" id="XP_001027133.1">
    <property type="nucleotide sequence ID" value="XM_001027133.1"/>
</dbReference>
<evidence type="ECO:0000313" key="2">
    <source>
        <dbReference type="Proteomes" id="UP000009168"/>
    </source>
</evidence>
<evidence type="ECO:0000313" key="1">
    <source>
        <dbReference type="EMBL" id="EAS06891.1"/>
    </source>
</evidence>
<dbReference type="Proteomes" id="UP000009168">
    <property type="component" value="Unassembled WGS sequence"/>
</dbReference>
<dbReference type="AlphaFoldDB" id="Q24GI0"/>
<reference evidence="2" key="1">
    <citation type="journal article" date="2006" name="PLoS Biol.">
        <title>Macronuclear genome sequence of the ciliate Tetrahymena thermophila, a model eukaryote.</title>
        <authorList>
            <person name="Eisen J.A."/>
            <person name="Coyne R.S."/>
            <person name="Wu M."/>
            <person name="Wu D."/>
            <person name="Thiagarajan M."/>
            <person name="Wortman J.R."/>
            <person name="Badger J.H."/>
            <person name="Ren Q."/>
            <person name="Amedeo P."/>
            <person name="Jones K.M."/>
            <person name="Tallon L.J."/>
            <person name="Delcher A.L."/>
            <person name="Salzberg S.L."/>
            <person name="Silva J.C."/>
            <person name="Haas B.J."/>
            <person name="Majoros W.H."/>
            <person name="Farzad M."/>
            <person name="Carlton J.M."/>
            <person name="Smith R.K. Jr."/>
            <person name="Garg J."/>
            <person name="Pearlman R.E."/>
            <person name="Karrer K.M."/>
            <person name="Sun L."/>
            <person name="Manning G."/>
            <person name="Elde N.C."/>
            <person name="Turkewitz A.P."/>
            <person name="Asai D.J."/>
            <person name="Wilkes D.E."/>
            <person name="Wang Y."/>
            <person name="Cai H."/>
            <person name="Collins K."/>
            <person name="Stewart B.A."/>
            <person name="Lee S.R."/>
            <person name="Wilamowska K."/>
            <person name="Weinberg Z."/>
            <person name="Ruzzo W.L."/>
            <person name="Wloga D."/>
            <person name="Gaertig J."/>
            <person name="Frankel J."/>
            <person name="Tsao C.-C."/>
            <person name="Gorovsky M.A."/>
            <person name="Keeling P.J."/>
            <person name="Waller R.F."/>
            <person name="Patron N.J."/>
            <person name="Cherry J.M."/>
            <person name="Stover N.A."/>
            <person name="Krieger C.J."/>
            <person name="del Toro C."/>
            <person name="Ryder H.F."/>
            <person name="Williamson S.C."/>
            <person name="Barbeau R.A."/>
            <person name="Hamilton E.P."/>
            <person name="Orias E."/>
        </authorList>
    </citation>
    <scope>NUCLEOTIDE SEQUENCE [LARGE SCALE GENOMIC DNA]</scope>
    <source>
        <strain evidence="2">SB210</strain>
    </source>
</reference>
<name>Q24GI0_TETTS</name>
<gene>
    <name evidence="1" type="ORF">TTHERM_00726100</name>
</gene>
<dbReference type="KEGG" id="tet:TTHERM_00726100"/>
<sequence>MEDFTYFEKPTGKQQYCKNLQLKNKTCKIVNQLGGKFSQEKWASWNFKKNTGYKPIFSCKGYGGDCGCGKNRGKEIKNSTQFIQTQAQSGLREWKFTSEQN</sequence>
<accession>Q24GI0</accession>
<dbReference type="EMBL" id="GG662257">
    <property type="protein sequence ID" value="EAS06891.1"/>
    <property type="molecule type" value="Genomic_DNA"/>
</dbReference>
<protein>
    <submittedName>
        <fullName evidence="1">Uncharacterized protein</fullName>
    </submittedName>
</protein>
<proteinExistence type="predicted"/>
<keyword evidence="2" id="KW-1185">Reference proteome</keyword>
<dbReference type="GeneID" id="7845509"/>
<organism evidence="1 2">
    <name type="scientific">Tetrahymena thermophila (strain SB210)</name>
    <dbReference type="NCBI Taxonomy" id="312017"/>
    <lineage>
        <taxon>Eukaryota</taxon>
        <taxon>Sar</taxon>
        <taxon>Alveolata</taxon>
        <taxon>Ciliophora</taxon>
        <taxon>Intramacronucleata</taxon>
        <taxon>Oligohymenophorea</taxon>
        <taxon>Hymenostomatida</taxon>
        <taxon>Tetrahymenina</taxon>
        <taxon>Tetrahymenidae</taxon>
        <taxon>Tetrahymena</taxon>
    </lineage>
</organism>
<dbReference type="InParanoid" id="Q24GI0"/>